<proteinExistence type="predicted"/>
<keyword evidence="1" id="KW-1133">Transmembrane helix</keyword>
<name>A0A1Y1ZMG8_9FUNG</name>
<evidence type="ECO:0000313" key="2">
    <source>
        <dbReference type="EMBL" id="ORY11384.1"/>
    </source>
</evidence>
<feature type="transmembrane region" description="Helical" evidence="1">
    <location>
        <begin position="174"/>
        <end position="194"/>
    </location>
</feature>
<organism evidence="2 3">
    <name type="scientific">Neocallimastix californiae</name>
    <dbReference type="NCBI Taxonomy" id="1754190"/>
    <lineage>
        <taxon>Eukaryota</taxon>
        <taxon>Fungi</taxon>
        <taxon>Fungi incertae sedis</taxon>
        <taxon>Chytridiomycota</taxon>
        <taxon>Chytridiomycota incertae sedis</taxon>
        <taxon>Neocallimastigomycetes</taxon>
        <taxon>Neocallimastigales</taxon>
        <taxon>Neocallimastigaceae</taxon>
        <taxon>Neocallimastix</taxon>
    </lineage>
</organism>
<evidence type="ECO:0000256" key="1">
    <source>
        <dbReference type="SAM" id="Phobius"/>
    </source>
</evidence>
<comment type="caution">
    <text evidence="2">The sequence shown here is derived from an EMBL/GenBank/DDBJ whole genome shotgun (WGS) entry which is preliminary data.</text>
</comment>
<sequence>MFSFETILQDRKSHIPGSAEARLNDEINALEELQEKIYLGKLGLKPTIKMEYLDEIFLNHKCFNIDMELCEDIEESAEYDFTEDMIKFNVDELISEYLDRARSILYKSNIKYQKKEVDIYNTSITLDNFREYRQKFLDDNDCQFQYDIFDYIIGALQKYESIIYDIIYDKIKDGFIYIITFYIIGILLIFYSIYCTFKIINETFINIKELINILFIIPKSVVESSSEFKLFIESS</sequence>
<evidence type="ECO:0000313" key="3">
    <source>
        <dbReference type="Proteomes" id="UP000193920"/>
    </source>
</evidence>
<dbReference type="AlphaFoldDB" id="A0A1Y1ZMG8"/>
<keyword evidence="1" id="KW-0472">Membrane</keyword>
<reference evidence="2 3" key="1">
    <citation type="submission" date="2016-08" db="EMBL/GenBank/DDBJ databases">
        <title>A Parts List for Fungal Cellulosomes Revealed by Comparative Genomics.</title>
        <authorList>
            <consortium name="DOE Joint Genome Institute"/>
            <person name="Haitjema C.H."/>
            <person name="Gilmore S.P."/>
            <person name="Henske J.K."/>
            <person name="Solomon K.V."/>
            <person name="De Groot R."/>
            <person name="Kuo A."/>
            <person name="Mondo S.J."/>
            <person name="Salamov A.A."/>
            <person name="Labutti K."/>
            <person name="Zhao Z."/>
            <person name="Chiniquy J."/>
            <person name="Barry K."/>
            <person name="Brewer H.M."/>
            <person name="Purvine S.O."/>
            <person name="Wright A.T."/>
            <person name="Boxma B."/>
            <person name="Van Alen T."/>
            <person name="Hackstein J.H."/>
            <person name="Baker S.E."/>
            <person name="Grigoriev I.V."/>
            <person name="O'Malley M.A."/>
        </authorList>
    </citation>
    <scope>NUCLEOTIDE SEQUENCE [LARGE SCALE GENOMIC DNA]</scope>
    <source>
        <strain evidence="2 3">G1</strain>
    </source>
</reference>
<dbReference type="Proteomes" id="UP000193920">
    <property type="component" value="Unassembled WGS sequence"/>
</dbReference>
<accession>A0A1Y1ZMG8</accession>
<dbReference type="OrthoDB" id="10381545at2759"/>
<keyword evidence="1" id="KW-0812">Transmembrane</keyword>
<dbReference type="EMBL" id="MCOG01000382">
    <property type="protein sequence ID" value="ORY11384.1"/>
    <property type="molecule type" value="Genomic_DNA"/>
</dbReference>
<protein>
    <submittedName>
        <fullName evidence="2">Uncharacterized protein</fullName>
    </submittedName>
</protein>
<gene>
    <name evidence="2" type="ORF">LY90DRAFT_637422</name>
</gene>
<keyword evidence="3" id="KW-1185">Reference proteome</keyword>